<sequence length="101" mass="11810">MAYERIMGLDVIDDQEYQKYREAMMPILKSFGGSFGYDFRVSEVLLTKTADNINRVFTIAFPNQKQMDDFFSDPDYLVVKEKFFDKSVKSKTTISVHETEL</sequence>
<evidence type="ECO:0000259" key="1">
    <source>
        <dbReference type="Pfam" id="PF07045"/>
    </source>
</evidence>
<dbReference type="AlphaFoldDB" id="Q481P0"/>
<name>Q481P0_COLP3</name>
<evidence type="ECO:0000313" key="3">
    <source>
        <dbReference type="Proteomes" id="UP000000547"/>
    </source>
</evidence>
<reference evidence="2" key="1">
    <citation type="journal article" date="2005" name="Proc. Natl. Acad. Sci. U.S.A.">
        <title>The psychrophilic lifestyle as revealed by the genome sequence of Colwellia psychrerythraea 34H through genomic and proteomic analyses.</title>
        <authorList>
            <person name="Methe B.A."/>
            <person name="Nelson K.E."/>
            <person name="Deming J.W."/>
            <person name="Momen B."/>
            <person name="Melamud E."/>
            <person name="Zhang X."/>
            <person name="Moult J."/>
            <person name="Madupu R."/>
            <person name="Nelson W.C."/>
            <person name="Dodson R.J."/>
            <person name="Brinkac L.M."/>
            <person name="Daugherty S.C."/>
            <person name="Durkin A.S."/>
            <person name="DeBoy R.T."/>
            <person name="Kolonay J.F."/>
            <person name="Sullivan S.A."/>
            <person name="Zhou L."/>
            <person name="Davidsen T.M."/>
            <person name="Wu M."/>
            <person name="Huston A.L."/>
            <person name="Lewis M."/>
            <person name="Weaver B."/>
            <person name="Weidman J.F."/>
            <person name="Khouri H."/>
            <person name="Utterback T.R."/>
            <person name="Feldblyum T.V."/>
            <person name="Fraser C.M."/>
        </authorList>
    </citation>
    <scope>NUCLEOTIDE SEQUENCE [LARGE SCALE GENOMIC DNA]</scope>
    <source>
        <strain evidence="2">34H</strain>
    </source>
</reference>
<dbReference type="EMBL" id="CP000083">
    <property type="protein sequence ID" value="AAZ28099.1"/>
    <property type="molecule type" value="Genomic_DNA"/>
</dbReference>
<proteinExistence type="predicted"/>
<dbReference type="HOGENOM" id="CLU_2304087_0_0_6"/>
<feature type="domain" description="DUF1330" evidence="1">
    <location>
        <begin position="6"/>
        <end position="80"/>
    </location>
</feature>
<protein>
    <recommendedName>
        <fullName evidence="1">DUF1330 domain-containing protein</fullName>
    </recommendedName>
</protein>
<dbReference type="Gene3D" id="3.30.70.100">
    <property type="match status" value="1"/>
</dbReference>
<dbReference type="KEGG" id="cps:CPS_2513"/>
<dbReference type="Pfam" id="PF07045">
    <property type="entry name" value="DUF1330"/>
    <property type="match status" value="1"/>
</dbReference>
<dbReference type="InterPro" id="IPR011008">
    <property type="entry name" value="Dimeric_a/b-barrel"/>
</dbReference>
<dbReference type="Proteomes" id="UP000000547">
    <property type="component" value="Chromosome"/>
</dbReference>
<accession>Q481P0</accession>
<dbReference type="DNASU" id="3522358"/>
<dbReference type="SUPFAM" id="SSF54909">
    <property type="entry name" value="Dimeric alpha+beta barrel"/>
    <property type="match status" value="1"/>
</dbReference>
<dbReference type="InterPro" id="IPR010753">
    <property type="entry name" value="DUF1330"/>
</dbReference>
<gene>
    <name evidence="2" type="ordered locus">CPS_2513</name>
</gene>
<dbReference type="STRING" id="167879.CPS_2513"/>
<evidence type="ECO:0000313" key="2">
    <source>
        <dbReference type="EMBL" id="AAZ28099.1"/>
    </source>
</evidence>
<organism evidence="2 3">
    <name type="scientific">Colwellia psychrerythraea (strain 34H / ATCC BAA-681)</name>
    <name type="common">Vibrio psychroerythus</name>
    <dbReference type="NCBI Taxonomy" id="167879"/>
    <lineage>
        <taxon>Bacteria</taxon>
        <taxon>Pseudomonadati</taxon>
        <taxon>Pseudomonadota</taxon>
        <taxon>Gammaproteobacteria</taxon>
        <taxon>Alteromonadales</taxon>
        <taxon>Colwelliaceae</taxon>
        <taxon>Colwellia</taxon>
    </lineage>
</organism>
<dbReference type="RefSeq" id="WP_011043323.1">
    <property type="nucleotide sequence ID" value="NC_003910.7"/>
</dbReference>